<dbReference type="PANTHER" id="PTHR43479">
    <property type="entry name" value="ACREF/ENVCD OPERON REPRESSOR-RELATED"/>
    <property type="match status" value="1"/>
</dbReference>
<dbReference type="Pfam" id="PF00440">
    <property type="entry name" value="TetR_N"/>
    <property type="match status" value="1"/>
</dbReference>
<dbReference type="InterPro" id="IPR036271">
    <property type="entry name" value="Tet_transcr_reg_TetR-rel_C_sf"/>
</dbReference>
<proteinExistence type="predicted"/>
<dbReference type="Gene3D" id="1.10.357.10">
    <property type="entry name" value="Tetracycline Repressor, domain 2"/>
    <property type="match status" value="1"/>
</dbReference>
<dbReference type="PROSITE" id="PS50977">
    <property type="entry name" value="HTH_TETR_2"/>
    <property type="match status" value="1"/>
</dbReference>
<evidence type="ECO:0000313" key="4">
    <source>
        <dbReference type="EMBL" id="QQL49062.1"/>
    </source>
</evidence>
<dbReference type="Proteomes" id="UP000429232">
    <property type="component" value="Chromosome"/>
</dbReference>
<dbReference type="InterPro" id="IPR001647">
    <property type="entry name" value="HTH_TetR"/>
</dbReference>
<dbReference type="InterPro" id="IPR050624">
    <property type="entry name" value="HTH-type_Tx_Regulator"/>
</dbReference>
<dbReference type="EMBL" id="CP066775">
    <property type="protein sequence ID" value="QQL49062.1"/>
    <property type="molecule type" value="Genomic_DNA"/>
</dbReference>
<dbReference type="KEGG" id="mgik:GO620_012865"/>
<keyword evidence="2" id="KW-0238">DNA-binding</keyword>
<reference evidence="4 5" key="1">
    <citation type="submission" date="2020-12" db="EMBL/GenBank/DDBJ databases">
        <title>HMF7856_wgs.fasta genome submission.</title>
        <authorList>
            <person name="Kang H."/>
            <person name="Kim H."/>
            <person name="Joh K."/>
        </authorList>
    </citation>
    <scope>NUCLEOTIDE SEQUENCE [LARGE SCALE GENOMIC DNA]</scope>
    <source>
        <strain evidence="4 5">HMF7856</strain>
    </source>
</reference>
<name>A0A6I4I393_9SPHI</name>
<organism evidence="4 5">
    <name type="scientific">Mucilaginibacter ginkgonis</name>
    <dbReference type="NCBI Taxonomy" id="2682091"/>
    <lineage>
        <taxon>Bacteria</taxon>
        <taxon>Pseudomonadati</taxon>
        <taxon>Bacteroidota</taxon>
        <taxon>Sphingobacteriia</taxon>
        <taxon>Sphingobacteriales</taxon>
        <taxon>Sphingobacteriaceae</taxon>
        <taxon>Mucilaginibacter</taxon>
    </lineage>
</organism>
<evidence type="ECO:0000256" key="3">
    <source>
        <dbReference type="ARBA" id="ARBA00023163"/>
    </source>
</evidence>
<dbReference type="GO" id="GO:0003677">
    <property type="term" value="F:DNA binding"/>
    <property type="evidence" value="ECO:0007669"/>
    <property type="project" value="UniProtKB-UniRule"/>
</dbReference>
<dbReference type="SUPFAM" id="SSF48498">
    <property type="entry name" value="Tetracyclin repressor-like, C-terminal domain"/>
    <property type="match status" value="1"/>
</dbReference>
<dbReference type="PANTHER" id="PTHR43479:SF11">
    <property type="entry name" value="ACREF_ENVCD OPERON REPRESSOR-RELATED"/>
    <property type="match status" value="1"/>
</dbReference>
<evidence type="ECO:0000256" key="1">
    <source>
        <dbReference type="ARBA" id="ARBA00023015"/>
    </source>
</evidence>
<dbReference type="InterPro" id="IPR025996">
    <property type="entry name" value="MT1864/Rv1816-like_C"/>
</dbReference>
<protein>
    <submittedName>
        <fullName evidence="4">TetR/AcrR family transcriptional regulator</fullName>
    </submittedName>
</protein>
<gene>
    <name evidence="4" type="ORF">GO620_012865</name>
</gene>
<sequence length="200" mass="22657">MASKDRILRLKEETRINILDAAMCIVKKEGWAALSMRKIADVIEYTAPIIYEYFANKEAIILELTRKGYLMLGRDLEEAKAKHRSPAHQLEAMWTAYWNFAFANKELYQAMFGVTTNCSCEQVNGLPEADLPWDIITGSIGELMKIDDMESPVICTKYYTFWSVIHGLISINILSRGSSDEINRQVLRDAIGGIITSITP</sequence>
<dbReference type="Pfam" id="PF13305">
    <property type="entry name" value="TetR_C_33"/>
    <property type="match status" value="1"/>
</dbReference>
<evidence type="ECO:0000313" key="5">
    <source>
        <dbReference type="Proteomes" id="UP000429232"/>
    </source>
</evidence>
<dbReference type="SUPFAM" id="SSF46689">
    <property type="entry name" value="Homeodomain-like"/>
    <property type="match status" value="1"/>
</dbReference>
<accession>A0A6I4I393</accession>
<dbReference type="InterPro" id="IPR009057">
    <property type="entry name" value="Homeodomain-like_sf"/>
</dbReference>
<dbReference type="AlphaFoldDB" id="A0A6I4I393"/>
<dbReference type="RefSeq" id="WP_157527007.1">
    <property type="nucleotide sequence ID" value="NZ_CP066775.1"/>
</dbReference>
<keyword evidence="1" id="KW-0805">Transcription regulation</keyword>
<evidence type="ECO:0000256" key="2">
    <source>
        <dbReference type="ARBA" id="ARBA00023125"/>
    </source>
</evidence>
<keyword evidence="5" id="KW-1185">Reference proteome</keyword>
<keyword evidence="3" id="KW-0804">Transcription</keyword>